<accession>A0A2W5QNU1</accession>
<evidence type="ECO:0000313" key="6">
    <source>
        <dbReference type="EMBL" id="PZQ78918.1"/>
    </source>
</evidence>
<dbReference type="PANTHER" id="PTHR33164:SF102">
    <property type="entry name" value="TRANSCRIPTIONAL REGULATORY PROTEIN"/>
    <property type="match status" value="1"/>
</dbReference>
<feature type="region of interest" description="Disordered" evidence="4">
    <location>
        <begin position="1"/>
        <end position="29"/>
    </location>
</feature>
<keyword evidence="1" id="KW-0805">Transcription regulation</keyword>
<evidence type="ECO:0000256" key="3">
    <source>
        <dbReference type="ARBA" id="ARBA00023163"/>
    </source>
</evidence>
<dbReference type="PROSITE" id="PS50995">
    <property type="entry name" value="HTH_MARR_2"/>
    <property type="match status" value="1"/>
</dbReference>
<evidence type="ECO:0000259" key="5">
    <source>
        <dbReference type="PROSITE" id="PS50995"/>
    </source>
</evidence>
<sequence>MAARPAKDRSHSAGSAEDDGVTSQSSANAIGETPAESIVTHLEIARLIERAHRRFLDLLRIELARLGTDDISPSQVMLLFTIGNDELSVRDLLERGHYLGSNASYNLKQLVDAGYVHRSASLRDRRSARLRLTTKAQHLCDSIRSMHDKVNGSGGREESEAYELGITYTVLRRLEILWTGSLRYGEGG</sequence>
<dbReference type="SMART" id="SM00347">
    <property type="entry name" value="HTH_MARR"/>
    <property type="match status" value="1"/>
</dbReference>
<dbReference type="InterPro" id="IPR036388">
    <property type="entry name" value="WH-like_DNA-bd_sf"/>
</dbReference>
<gene>
    <name evidence="6" type="ORF">DI549_21555</name>
</gene>
<organism evidence="6 7">
    <name type="scientific">Ancylobacter novellus</name>
    <name type="common">Thiobacillus novellus</name>
    <dbReference type="NCBI Taxonomy" id="921"/>
    <lineage>
        <taxon>Bacteria</taxon>
        <taxon>Pseudomonadati</taxon>
        <taxon>Pseudomonadota</taxon>
        <taxon>Alphaproteobacteria</taxon>
        <taxon>Hyphomicrobiales</taxon>
        <taxon>Xanthobacteraceae</taxon>
        <taxon>Ancylobacter</taxon>
    </lineage>
</organism>
<evidence type="ECO:0000256" key="4">
    <source>
        <dbReference type="SAM" id="MobiDB-lite"/>
    </source>
</evidence>
<feature type="compositionally biased region" description="Basic and acidic residues" evidence="4">
    <location>
        <begin position="1"/>
        <end position="11"/>
    </location>
</feature>
<dbReference type="InterPro" id="IPR023187">
    <property type="entry name" value="Tscrpt_reg_MarR-type_CS"/>
</dbReference>
<proteinExistence type="predicted"/>
<protein>
    <submittedName>
        <fullName evidence="6">MarR family transcriptional regulator</fullName>
    </submittedName>
</protein>
<dbReference type="InterPro" id="IPR039422">
    <property type="entry name" value="MarR/SlyA-like"/>
</dbReference>
<dbReference type="InterPro" id="IPR000835">
    <property type="entry name" value="HTH_MarR-typ"/>
</dbReference>
<evidence type="ECO:0000256" key="2">
    <source>
        <dbReference type="ARBA" id="ARBA00023125"/>
    </source>
</evidence>
<keyword evidence="3" id="KW-0804">Transcription</keyword>
<dbReference type="Proteomes" id="UP000248887">
    <property type="component" value="Unassembled WGS sequence"/>
</dbReference>
<dbReference type="SUPFAM" id="SSF46785">
    <property type="entry name" value="Winged helix' DNA-binding domain"/>
    <property type="match status" value="1"/>
</dbReference>
<evidence type="ECO:0000313" key="7">
    <source>
        <dbReference type="Proteomes" id="UP000248887"/>
    </source>
</evidence>
<dbReference type="InterPro" id="IPR036390">
    <property type="entry name" value="WH_DNA-bd_sf"/>
</dbReference>
<dbReference type="AlphaFoldDB" id="A0A2W5QNU1"/>
<reference evidence="6 7" key="1">
    <citation type="submission" date="2017-08" db="EMBL/GenBank/DDBJ databases">
        <title>Infants hospitalized years apart are colonized by the same room-sourced microbial strains.</title>
        <authorList>
            <person name="Brooks B."/>
            <person name="Olm M.R."/>
            <person name="Firek B.A."/>
            <person name="Baker R."/>
            <person name="Thomas B.C."/>
            <person name="Morowitz M.J."/>
            <person name="Banfield J.F."/>
        </authorList>
    </citation>
    <scope>NUCLEOTIDE SEQUENCE [LARGE SCALE GENOMIC DNA]</scope>
    <source>
        <strain evidence="6">S2_005_001_R2_27</strain>
    </source>
</reference>
<dbReference type="Gene3D" id="1.10.10.10">
    <property type="entry name" value="Winged helix-like DNA-binding domain superfamily/Winged helix DNA-binding domain"/>
    <property type="match status" value="1"/>
</dbReference>
<comment type="caution">
    <text evidence="6">The sequence shown here is derived from an EMBL/GenBank/DDBJ whole genome shotgun (WGS) entry which is preliminary data.</text>
</comment>
<dbReference type="Pfam" id="PF12802">
    <property type="entry name" value="MarR_2"/>
    <property type="match status" value="1"/>
</dbReference>
<keyword evidence="2" id="KW-0238">DNA-binding</keyword>
<dbReference type="GO" id="GO:0006950">
    <property type="term" value="P:response to stress"/>
    <property type="evidence" value="ECO:0007669"/>
    <property type="project" value="TreeGrafter"/>
</dbReference>
<dbReference type="PROSITE" id="PS01117">
    <property type="entry name" value="HTH_MARR_1"/>
    <property type="match status" value="1"/>
</dbReference>
<dbReference type="GO" id="GO:0003677">
    <property type="term" value="F:DNA binding"/>
    <property type="evidence" value="ECO:0007669"/>
    <property type="project" value="UniProtKB-KW"/>
</dbReference>
<evidence type="ECO:0000256" key="1">
    <source>
        <dbReference type="ARBA" id="ARBA00023015"/>
    </source>
</evidence>
<dbReference type="EMBL" id="QFQD01000112">
    <property type="protein sequence ID" value="PZQ78918.1"/>
    <property type="molecule type" value="Genomic_DNA"/>
</dbReference>
<feature type="domain" description="HTH marR-type" evidence="5">
    <location>
        <begin position="41"/>
        <end position="176"/>
    </location>
</feature>
<name>A0A2W5QNU1_ANCNO</name>
<dbReference type="PANTHER" id="PTHR33164">
    <property type="entry name" value="TRANSCRIPTIONAL REGULATOR, MARR FAMILY"/>
    <property type="match status" value="1"/>
</dbReference>
<dbReference type="GO" id="GO:0003700">
    <property type="term" value="F:DNA-binding transcription factor activity"/>
    <property type="evidence" value="ECO:0007669"/>
    <property type="project" value="InterPro"/>
</dbReference>